<name>A0A939J368_9HYPH</name>
<dbReference type="Gene3D" id="3.40.960.10">
    <property type="entry name" value="VSR Endonuclease"/>
    <property type="match status" value="1"/>
</dbReference>
<organism evidence="3 4">
    <name type="scientific">Roseibium aggregatum</name>
    <dbReference type="NCBI Taxonomy" id="187304"/>
    <lineage>
        <taxon>Bacteria</taxon>
        <taxon>Pseudomonadati</taxon>
        <taxon>Pseudomonadota</taxon>
        <taxon>Alphaproteobacteria</taxon>
        <taxon>Hyphomicrobiales</taxon>
        <taxon>Stappiaceae</taxon>
        <taxon>Roseibium</taxon>
    </lineage>
</organism>
<evidence type="ECO:0000313" key="4">
    <source>
        <dbReference type="Proteomes" id="UP000664096"/>
    </source>
</evidence>
<dbReference type="AlphaFoldDB" id="A0A939J368"/>
<sequence length="100" mass="11441">MDAKLIVELDGSQHAQNQAADEARTSVLRSCGYRIVRYWNSDVLAETETVLEDISAHLDMRKWPIGPPPQSPTSRLAVNGNRRSLPSRKTENWRRRKIMP</sequence>
<gene>
    <name evidence="3" type="ORF">JF539_03270</name>
</gene>
<dbReference type="SUPFAM" id="SSF52980">
    <property type="entry name" value="Restriction endonuclease-like"/>
    <property type="match status" value="1"/>
</dbReference>
<protein>
    <submittedName>
        <fullName evidence="3">DUF559 domain-containing protein</fullName>
    </submittedName>
</protein>
<feature type="compositionally biased region" description="Polar residues" evidence="1">
    <location>
        <begin position="72"/>
        <end position="84"/>
    </location>
</feature>
<dbReference type="InterPro" id="IPR011335">
    <property type="entry name" value="Restrct_endonuc-II-like"/>
</dbReference>
<dbReference type="PANTHER" id="PTHR38590">
    <property type="entry name" value="BLL0828 PROTEIN"/>
    <property type="match status" value="1"/>
</dbReference>
<dbReference type="PANTHER" id="PTHR38590:SF1">
    <property type="entry name" value="BLL0828 PROTEIN"/>
    <property type="match status" value="1"/>
</dbReference>
<proteinExistence type="predicted"/>
<dbReference type="InterPro" id="IPR007569">
    <property type="entry name" value="DUF559"/>
</dbReference>
<evidence type="ECO:0000313" key="3">
    <source>
        <dbReference type="EMBL" id="MBN9669344.1"/>
    </source>
</evidence>
<dbReference type="Proteomes" id="UP000664096">
    <property type="component" value="Unassembled WGS sequence"/>
</dbReference>
<evidence type="ECO:0000259" key="2">
    <source>
        <dbReference type="Pfam" id="PF04480"/>
    </source>
</evidence>
<dbReference type="EMBL" id="JAEKJZ010000001">
    <property type="protein sequence ID" value="MBN9669344.1"/>
    <property type="molecule type" value="Genomic_DNA"/>
</dbReference>
<accession>A0A939J368</accession>
<feature type="region of interest" description="Disordered" evidence="1">
    <location>
        <begin position="63"/>
        <end position="100"/>
    </location>
</feature>
<evidence type="ECO:0000256" key="1">
    <source>
        <dbReference type="SAM" id="MobiDB-lite"/>
    </source>
</evidence>
<feature type="domain" description="DUF559" evidence="2">
    <location>
        <begin position="2"/>
        <end position="58"/>
    </location>
</feature>
<comment type="caution">
    <text evidence="3">The sequence shown here is derived from an EMBL/GenBank/DDBJ whole genome shotgun (WGS) entry which is preliminary data.</text>
</comment>
<feature type="region of interest" description="Disordered" evidence="1">
    <location>
        <begin position="1"/>
        <end position="20"/>
    </location>
</feature>
<dbReference type="InterPro" id="IPR047216">
    <property type="entry name" value="Endonuclease_DUF559_bact"/>
</dbReference>
<reference evidence="3" key="1">
    <citation type="submission" date="2020-12" db="EMBL/GenBank/DDBJ databases">
        <title>Oil enriched cultivation method for isolating marine PHA-producing bacteria.</title>
        <authorList>
            <person name="Zheng W."/>
            <person name="Yu S."/>
            <person name="Huang Y."/>
        </authorList>
    </citation>
    <scope>NUCLEOTIDE SEQUENCE</scope>
    <source>
        <strain evidence="3">SY-2-12</strain>
    </source>
</reference>
<dbReference type="Pfam" id="PF04480">
    <property type="entry name" value="DUF559"/>
    <property type="match status" value="1"/>
</dbReference>